<accession>G0U035</accession>
<dbReference type="AlphaFoldDB" id="G0U035"/>
<name>G0U035_TRYVY</name>
<protein>
    <submittedName>
        <fullName evidence="2">Uncharacterized protein</fullName>
    </submittedName>
</protein>
<feature type="transmembrane region" description="Helical" evidence="1">
    <location>
        <begin position="87"/>
        <end position="109"/>
    </location>
</feature>
<keyword evidence="1" id="KW-0472">Membrane</keyword>
<organism evidence="2">
    <name type="scientific">Trypanosoma vivax (strain Y486)</name>
    <dbReference type="NCBI Taxonomy" id="1055687"/>
    <lineage>
        <taxon>Eukaryota</taxon>
        <taxon>Discoba</taxon>
        <taxon>Euglenozoa</taxon>
        <taxon>Kinetoplastea</taxon>
        <taxon>Metakinetoplastina</taxon>
        <taxon>Trypanosomatida</taxon>
        <taxon>Trypanosomatidae</taxon>
        <taxon>Trypanosoma</taxon>
        <taxon>Duttonella</taxon>
    </lineage>
</organism>
<dbReference type="EMBL" id="HE573024">
    <property type="protein sequence ID" value="CCC49432.1"/>
    <property type="molecule type" value="Genomic_DNA"/>
</dbReference>
<evidence type="ECO:0000313" key="2">
    <source>
        <dbReference type="EMBL" id="CCC49432.1"/>
    </source>
</evidence>
<sequence>MFFSSDLTIFQSPFTSLLPLYCYHFIAFYSLVALISFLEQFKTPSPLTYTNIFPFRPLSHLLYFFYLSFRFKTINHHYHHRHQEEKLLLLLLLLSLSLLLLLLFVPSLLSTPVKGKCALLFRCCSCLELSALPLQKGGKYFEDGNN</sequence>
<evidence type="ECO:0000256" key="1">
    <source>
        <dbReference type="SAM" id="Phobius"/>
    </source>
</evidence>
<proteinExistence type="predicted"/>
<keyword evidence="1" id="KW-0812">Transmembrane</keyword>
<feature type="transmembrane region" description="Helical" evidence="1">
    <location>
        <begin position="20"/>
        <end position="38"/>
    </location>
</feature>
<gene>
    <name evidence="2" type="ORF">TVY486_0800400</name>
</gene>
<reference evidence="2" key="1">
    <citation type="journal article" date="2012" name="Proc. Natl. Acad. Sci. U.S.A.">
        <title>Antigenic diversity is generated by distinct evolutionary mechanisms in African trypanosome species.</title>
        <authorList>
            <person name="Jackson A.P."/>
            <person name="Berry A."/>
            <person name="Aslett M."/>
            <person name="Allison H.C."/>
            <person name="Burton P."/>
            <person name="Vavrova-Anderson J."/>
            <person name="Brown R."/>
            <person name="Browne H."/>
            <person name="Corton N."/>
            <person name="Hauser H."/>
            <person name="Gamble J."/>
            <person name="Gilderthorp R."/>
            <person name="Marcello L."/>
            <person name="McQuillan J."/>
            <person name="Otto T.D."/>
            <person name="Quail M.A."/>
            <person name="Sanders M.J."/>
            <person name="van Tonder A."/>
            <person name="Ginger M.L."/>
            <person name="Field M.C."/>
            <person name="Barry J.D."/>
            <person name="Hertz-Fowler C."/>
            <person name="Berriman M."/>
        </authorList>
    </citation>
    <scope>NUCLEOTIDE SEQUENCE</scope>
    <source>
        <strain evidence="2">Y486</strain>
    </source>
</reference>
<keyword evidence="1" id="KW-1133">Transmembrane helix</keyword>